<organism evidence="3 4">
    <name type="scientific">Xylanibacter ruminicola</name>
    <name type="common">Prevotella ruminicola</name>
    <dbReference type="NCBI Taxonomy" id="839"/>
    <lineage>
        <taxon>Bacteria</taxon>
        <taxon>Pseudomonadati</taxon>
        <taxon>Bacteroidota</taxon>
        <taxon>Bacteroidia</taxon>
        <taxon>Bacteroidales</taxon>
        <taxon>Prevotellaceae</taxon>
        <taxon>Xylanibacter</taxon>
    </lineage>
</organism>
<name>A0A9D5P608_XYLRU</name>
<feature type="domain" description="SH3b" evidence="2">
    <location>
        <begin position="492"/>
        <end position="562"/>
    </location>
</feature>
<proteinExistence type="predicted"/>
<evidence type="ECO:0000256" key="1">
    <source>
        <dbReference type="SAM" id="Phobius"/>
    </source>
</evidence>
<reference evidence="3" key="1">
    <citation type="submission" date="2019-04" db="EMBL/GenBank/DDBJ databases">
        <title>Evolution of Biomass-Degrading Anaerobic Consortia Revealed by Metagenomics.</title>
        <authorList>
            <person name="Peng X."/>
        </authorList>
    </citation>
    <scope>NUCLEOTIDE SEQUENCE</scope>
    <source>
        <strain evidence="3">SIG140</strain>
    </source>
</reference>
<feature type="transmembrane region" description="Helical" evidence="1">
    <location>
        <begin position="397"/>
        <end position="428"/>
    </location>
</feature>
<keyword evidence="1" id="KW-0472">Membrane</keyword>
<keyword evidence="1" id="KW-0812">Transmembrane</keyword>
<feature type="transmembrane region" description="Helical" evidence="1">
    <location>
        <begin position="220"/>
        <end position="240"/>
    </location>
</feature>
<feature type="transmembrane region" description="Helical" evidence="1">
    <location>
        <begin position="448"/>
        <end position="469"/>
    </location>
</feature>
<feature type="transmembrane region" description="Helical" evidence="1">
    <location>
        <begin position="316"/>
        <end position="341"/>
    </location>
</feature>
<accession>A0A9D5P608</accession>
<comment type="caution">
    <text evidence="3">The sequence shown here is derived from an EMBL/GenBank/DDBJ whole genome shotgun (WGS) entry which is preliminary data.</text>
</comment>
<evidence type="ECO:0000313" key="4">
    <source>
        <dbReference type="Proteomes" id="UP000806522"/>
    </source>
</evidence>
<feature type="transmembrane region" description="Helical" evidence="1">
    <location>
        <begin position="260"/>
        <end position="281"/>
    </location>
</feature>
<dbReference type="EMBL" id="SUYC01000012">
    <property type="protein sequence ID" value="MBE6271468.1"/>
    <property type="molecule type" value="Genomic_DNA"/>
</dbReference>
<dbReference type="InterPro" id="IPR003646">
    <property type="entry name" value="SH3-like_bac-type"/>
</dbReference>
<evidence type="ECO:0000313" key="3">
    <source>
        <dbReference type="EMBL" id="MBE6271468.1"/>
    </source>
</evidence>
<gene>
    <name evidence="3" type="ORF">E7101_11035</name>
</gene>
<dbReference type="Gene3D" id="2.30.30.40">
    <property type="entry name" value="SH3 Domains"/>
    <property type="match status" value="1"/>
</dbReference>
<dbReference type="PROSITE" id="PS51257">
    <property type="entry name" value="PROKAR_LIPOPROTEIN"/>
    <property type="match status" value="1"/>
</dbReference>
<dbReference type="Proteomes" id="UP000806522">
    <property type="component" value="Unassembled WGS sequence"/>
</dbReference>
<dbReference type="Pfam" id="PF08239">
    <property type="entry name" value="SH3_3"/>
    <property type="match status" value="1"/>
</dbReference>
<dbReference type="AlphaFoldDB" id="A0A9D5P608"/>
<keyword evidence="1" id="KW-1133">Transmembrane helix</keyword>
<protein>
    <submittedName>
        <fullName evidence="3">SH3 domain-containing protein</fullName>
    </submittedName>
</protein>
<evidence type="ECO:0000259" key="2">
    <source>
        <dbReference type="PROSITE" id="PS51781"/>
    </source>
</evidence>
<sequence>MKQYTRPRNWYLLLAPFVLFALFTTSCSSPSESKFEPKIIDKDSLLTPSLKRIFYNTDYPAGLIPVMVLENSIDEPIKTSARADDIFDELSNELESDNYEDFGLLVYITKEPRLMQLRLGDHYSTFGNLCGITSGQDYLQLQLQFTEDKKDAALTDMLNRACQNIVERNNLSWWQRGQLSGVALAINNVIDWFGSPSKNFYGTLVAKPVYMCISYGNKYLGSWIWGIALVFVLIFCIRWITTRILKIIIPSIKTRNFLTWFFNIIISGLYSFSAAGCAMYFSSGRLEDLYAIKAYGIPNVESFITDPSMFVHENNFWIAGLFIFLIMLSICMNTLCSDMVLFSTFPIDKQMAQWNSLDKTQQGVILGLNQATEIKPGQTPYQAVADKKIEKLGDVMGTYLTGLSIGAVFFFPKAVLWTGIVYSIAKIIPKYKRIKILLKARFSKNETGAGLLGGMVVLVLIVTVISMGVDWFIDPFDRKVETVVEQPLAPVYKKVKVTAKTANLRTGPGTDYEFATNNNEKWQVDKGTELDVIGEENGWYQVRIGDNPQEVYVKQSLCKDDINVGLYGSLPFGKSQYKGTMDGFPIELTITKSKKTGDLSGTYKNVKFKTVMKLWGETSAEQMGNITLHGTDNKKDWHFSLTGQKEHITGIAADDDNLELPIELLPK</sequence>
<dbReference type="PROSITE" id="PS51781">
    <property type="entry name" value="SH3B"/>
    <property type="match status" value="1"/>
</dbReference>
<dbReference type="SMART" id="SM00287">
    <property type="entry name" value="SH3b"/>
    <property type="match status" value="1"/>
</dbReference>